<dbReference type="RefSeq" id="WP_136395542.1">
    <property type="nucleotide sequence ID" value="NZ_SSND01000004.1"/>
</dbReference>
<dbReference type="InterPro" id="IPR003646">
    <property type="entry name" value="SH3-like_bac-type"/>
</dbReference>
<evidence type="ECO:0000313" key="4">
    <source>
        <dbReference type="Proteomes" id="UP000309450"/>
    </source>
</evidence>
<dbReference type="EMBL" id="SSND01000004">
    <property type="protein sequence ID" value="THD82434.1"/>
    <property type="molecule type" value="Genomic_DNA"/>
</dbReference>
<evidence type="ECO:0000313" key="3">
    <source>
        <dbReference type="EMBL" id="THD82434.1"/>
    </source>
</evidence>
<dbReference type="Gene3D" id="2.60.120.380">
    <property type="match status" value="1"/>
</dbReference>
<evidence type="ECO:0000259" key="2">
    <source>
        <dbReference type="PROSITE" id="PS51781"/>
    </source>
</evidence>
<protein>
    <submittedName>
        <fullName evidence="3">SH3 domain-containing protein</fullName>
    </submittedName>
</protein>
<feature type="signal peptide" evidence="1">
    <location>
        <begin position="1"/>
        <end position="36"/>
    </location>
</feature>
<dbReference type="PROSITE" id="PS51781">
    <property type="entry name" value="SH3B"/>
    <property type="match status" value="1"/>
</dbReference>
<gene>
    <name evidence="3" type="ORF">E7811_15435</name>
</gene>
<dbReference type="OrthoDB" id="964913at2"/>
<evidence type="ECO:0000256" key="1">
    <source>
        <dbReference type="SAM" id="SignalP"/>
    </source>
</evidence>
<proteinExistence type="predicted"/>
<dbReference type="AlphaFoldDB" id="A0A4S3MKI7"/>
<comment type="caution">
    <text evidence="3">The sequence shown here is derived from an EMBL/GenBank/DDBJ whole genome shotgun (WGS) entry which is preliminary data.</text>
</comment>
<dbReference type="Gene3D" id="2.30.30.40">
    <property type="entry name" value="SH3 Domains"/>
    <property type="match status" value="1"/>
</dbReference>
<keyword evidence="4" id="KW-1185">Reference proteome</keyword>
<feature type="domain" description="SH3b" evidence="2">
    <location>
        <begin position="126"/>
        <end position="199"/>
    </location>
</feature>
<name>A0A4S3MKI7_9RHOB</name>
<sequence length="319" mass="34462">MAIRISIVSVSRFCRIVTASALFSAVLLGSGGEALAQSREFMRNECSSAGQTYFRDFTAATEMQYNGQRVDGTHAINGRIFLETRYEDFACSYDRSGREIVEFFAEGKRRPNPLSRGSATAPETGKGFARVTGVSAGDVLNVRSGPGTGYRIVGALANGDRVRLLRCEAPNGARWCLIELPGDMRDQGWVSGRYLTSGKVNGGGTATQLPEPSGPSATTTARIRFPAGQTGVQFNDSLNGNSVRRYLLRASNGQFLYFNLGSGSPSVTWRILNPDGTLLDRGPASKSYQGQLWKSGDHVVEITNSSGQSRTYQVILSVE</sequence>
<feature type="chain" id="PRO_5020914682" evidence="1">
    <location>
        <begin position="37"/>
        <end position="319"/>
    </location>
</feature>
<dbReference type="Pfam" id="PF08239">
    <property type="entry name" value="SH3_3"/>
    <property type="match status" value="1"/>
</dbReference>
<dbReference type="SMART" id="SM00287">
    <property type="entry name" value="SH3b"/>
    <property type="match status" value="1"/>
</dbReference>
<dbReference type="Proteomes" id="UP000309450">
    <property type="component" value="Unassembled WGS sequence"/>
</dbReference>
<keyword evidence="1" id="KW-0732">Signal</keyword>
<reference evidence="3 4" key="1">
    <citation type="submission" date="2019-04" db="EMBL/GenBank/DDBJ databases">
        <title>Draft genome sequence of Gemmobacter aestuarii sp. nov.</title>
        <authorList>
            <person name="Hameed A."/>
            <person name="Lin S.-Y."/>
            <person name="Shahina M."/>
            <person name="Lai W.-A."/>
            <person name="Young C.-C."/>
        </authorList>
    </citation>
    <scope>NUCLEOTIDE SEQUENCE [LARGE SCALE GENOMIC DNA]</scope>
    <source>
        <strain evidence="3 4">CC-PW-75</strain>
    </source>
</reference>
<accession>A0A4S3MKI7</accession>
<organism evidence="3 4">
    <name type="scientific">Aliigemmobacter aestuarii</name>
    <dbReference type="NCBI Taxonomy" id="1445661"/>
    <lineage>
        <taxon>Bacteria</taxon>
        <taxon>Pseudomonadati</taxon>
        <taxon>Pseudomonadota</taxon>
        <taxon>Alphaproteobacteria</taxon>
        <taxon>Rhodobacterales</taxon>
        <taxon>Paracoccaceae</taxon>
        <taxon>Aliigemmobacter</taxon>
    </lineage>
</organism>